<dbReference type="GO" id="GO:0009306">
    <property type="term" value="P:protein secretion"/>
    <property type="evidence" value="ECO:0007669"/>
    <property type="project" value="InterPro"/>
</dbReference>
<evidence type="ECO:0000256" key="3">
    <source>
        <dbReference type="ARBA" id="ARBA00022989"/>
    </source>
</evidence>
<evidence type="ECO:0000259" key="6">
    <source>
        <dbReference type="Pfam" id="PF04357"/>
    </source>
</evidence>
<dbReference type="Pfam" id="PF04357">
    <property type="entry name" value="TamB"/>
    <property type="match status" value="1"/>
</dbReference>
<keyword evidence="2" id="KW-0812">Transmembrane</keyword>
<gene>
    <name evidence="7" type="primary">tamB</name>
    <name evidence="7" type="ORF">BOA8489_01345</name>
</gene>
<reference evidence="7 8" key="1">
    <citation type="submission" date="2017-05" db="EMBL/GenBank/DDBJ databases">
        <authorList>
            <person name="Song R."/>
            <person name="Chenine A.L."/>
            <person name="Ruprecht R.M."/>
        </authorList>
    </citation>
    <scope>NUCLEOTIDE SEQUENCE [LARGE SCALE GENOMIC DNA]</scope>
    <source>
        <strain evidence="7 8">CECT 8489</strain>
    </source>
</reference>
<evidence type="ECO:0000313" key="8">
    <source>
        <dbReference type="Proteomes" id="UP000201838"/>
    </source>
</evidence>
<evidence type="ECO:0000256" key="2">
    <source>
        <dbReference type="ARBA" id="ARBA00022692"/>
    </source>
</evidence>
<keyword evidence="8" id="KW-1185">Reference proteome</keyword>
<accession>A0A238IYY2</accession>
<dbReference type="GO" id="GO:0005886">
    <property type="term" value="C:plasma membrane"/>
    <property type="evidence" value="ECO:0007669"/>
    <property type="project" value="InterPro"/>
</dbReference>
<protein>
    <submittedName>
        <fullName evidence="7">Translocation and assembly module TamB</fullName>
    </submittedName>
</protein>
<dbReference type="PANTHER" id="PTHR36985:SF1">
    <property type="entry name" value="TRANSLOCATION AND ASSEMBLY MODULE SUBUNIT TAMB"/>
    <property type="match status" value="1"/>
</dbReference>
<name>A0A238IYY2_9RHOB</name>
<sequence>MRKILAPLIALSLFSTPIFAQESRSLFDRIFVGSESESVTEDPGGFLERLIEDNLSGEGRDVEITGFEGALGGRATLDTFTVSDTDGVWLSLSNVVLDWNRGALLRGRVEVAELSAESISLSRLPIPAADTGPAPEASGFSLPELPVSIAIKALSANRVEIGAPVFGTETIASLAGGFRLADGEGSAQLGITRLNGDGQLALDASYSNATEVLALDLTLSEAADGIVANLMSLPGRPPIGFSIQGNAPLSDFAADIQLATDGEDRLTGRISTTSPQDSGDITRITRVDLRGDIAPLFNTEYQPFFGPNTALTANVTTFADGRTDISDLSISADSLSLDGRVSLAPGGLPLKIAVAGQISNSQGGAVLLPISGPETRVDRVDLDVSFDAAEDDLWTGAFEISGLNRPGFSAKSLSLNGAGQITRDAPQGVSANLRFAATALDLGNPDAEQALGEEVTGQLDIDWTSGEALQLSNLAVSGESYGLTGNADIDFTDSGPEITGEASVRATQLAAFSGIAQRTLGGAAELTTKFRVEPLAGFFEIDAEGATRDLVVSEPQADRILAGEVSLALSARRSTNGTFLNVERLSSPNAVITGRALLRTAASEIELDARLADAALILPQVSGPVRLTANAAEVDGRWEWALDSGFQRTTLTATGTAVDVFKTPVIAANGRLVADDLADFADLAQRPLSGSIDTRFSTEVAADLSRITLNLDGAATDLKIGQDQADALLTGEVAIIADVAVANQVVTVRQSSINGPAANVFADGTLSATAGTFDVSGRITDLATILTGAPSGPFEFEAQTTRDGDNWGFEVKTNSQAIALASNGTISDPTGPTPEIQAAVDGALSDLSVFSEIANRRLSGSLKFEASGRATADLARFDIDATLSGANVTTGISELDAALAGALSAEIKAARDGAAIRIDTARIASDLVSVTAEGELGPVGSAIALDASLANVAPFVPGFSGAATIDGTITQAEDARLAVDLDATGPGGARAAIAGDTAIDASQMSLGITGSAPLGLLNRFLAPRSLAGDIGFDLRLEGAPALESLSGRLSSADARLVAPALGITLDNTNLNVTLANANASVSAVANVSTGGRLGVEGQLALNGERNADLDIRLIDVVLSDPQLYETEISGTVSINGALSGGARIAGNLELGETNIRIPSSGFGGAGAIPEIIHINEPPPVRGTRGRAGLLQSTDDTRAESGPAFPLDIAISSPNRIFIRGRGLDSEFGGALRITGTTADVVPQGAFNLIRGRLDILGQRLALEEATVTIQGSFIPVLRIRATTDADDVSVAVIVAGPANNPEITFTSDPELPQEEVLARLLFGRELQNLSPIQAGRLALAVRTLAGQGGEGIISNVRQGVGLADFDVTSDEDGNAAVRAGAYIGENIYTDVTVTATGDTELNLNLDLNESITLKGSAATDGDSSIGVFFERDY</sequence>
<dbReference type="Proteomes" id="UP000201838">
    <property type="component" value="Unassembled WGS sequence"/>
</dbReference>
<organism evidence="7 8">
    <name type="scientific">Boseongicola aestuarii</name>
    <dbReference type="NCBI Taxonomy" id="1470561"/>
    <lineage>
        <taxon>Bacteria</taxon>
        <taxon>Pseudomonadati</taxon>
        <taxon>Pseudomonadota</taxon>
        <taxon>Alphaproteobacteria</taxon>
        <taxon>Rhodobacterales</taxon>
        <taxon>Paracoccaceae</taxon>
        <taxon>Boseongicola</taxon>
    </lineage>
</organism>
<feature type="signal peptide" evidence="5">
    <location>
        <begin position="1"/>
        <end position="20"/>
    </location>
</feature>
<dbReference type="OrthoDB" id="7784409at2"/>
<evidence type="ECO:0000313" key="7">
    <source>
        <dbReference type="EMBL" id="SMX23241.1"/>
    </source>
</evidence>
<dbReference type="RefSeq" id="WP_093973219.1">
    <property type="nucleotide sequence ID" value="NZ_FXXQ01000003.1"/>
</dbReference>
<keyword evidence="3" id="KW-1133">Transmembrane helix</keyword>
<keyword evidence="5" id="KW-0732">Signal</keyword>
<evidence type="ECO:0000256" key="5">
    <source>
        <dbReference type="SAM" id="SignalP"/>
    </source>
</evidence>
<feature type="domain" description="Translocation and assembly module TamB C-terminal" evidence="6">
    <location>
        <begin position="1086"/>
        <end position="1433"/>
    </location>
</feature>
<dbReference type="PANTHER" id="PTHR36985">
    <property type="entry name" value="TRANSLOCATION AND ASSEMBLY MODULE SUBUNIT TAMB"/>
    <property type="match status" value="1"/>
</dbReference>
<comment type="subcellular location">
    <subcellularLocation>
        <location evidence="1">Membrane</location>
        <topology evidence="1">Single-pass membrane protein</topology>
    </subcellularLocation>
</comment>
<evidence type="ECO:0000256" key="1">
    <source>
        <dbReference type="ARBA" id="ARBA00004167"/>
    </source>
</evidence>
<proteinExistence type="predicted"/>
<keyword evidence="4" id="KW-0472">Membrane</keyword>
<evidence type="ECO:0000256" key="4">
    <source>
        <dbReference type="ARBA" id="ARBA00023136"/>
    </source>
</evidence>
<dbReference type="GO" id="GO:0097347">
    <property type="term" value="C:TAM protein secretion complex"/>
    <property type="evidence" value="ECO:0007669"/>
    <property type="project" value="TreeGrafter"/>
</dbReference>
<dbReference type="InterPro" id="IPR007452">
    <property type="entry name" value="TamB_C"/>
</dbReference>
<dbReference type="EMBL" id="FXXQ01000003">
    <property type="protein sequence ID" value="SMX23241.1"/>
    <property type="molecule type" value="Genomic_DNA"/>
</dbReference>
<feature type="chain" id="PRO_5012172693" evidence="5">
    <location>
        <begin position="21"/>
        <end position="1433"/>
    </location>
</feature>